<dbReference type="RefSeq" id="WP_406794936.1">
    <property type="nucleotide sequence ID" value="NZ_JBJHZX010000101.1"/>
</dbReference>
<protein>
    <recommendedName>
        <fullName evidence="4">Transposase</fullName>
    </recommendedName>
</protein>
<sequence length="129" mass="14955">MANKTPSQNGLIDYRKQRQIDTQNKIIEAFESIKRSNKKMSINSVAKKAGVSTVTVYKYHELAEKIKGFRDGIHTKRIKKRSNVTVNQLEIINQGLEMKIEELKRENEALRKRIEVQNGELFALKNNLK</sequence>
<comment type="caution">
    <text evidence="2">The sequence shown here is derived from an EMBL/GenBank/DDBJ whole genome shotgun (WGS) entry which is preliminary data.</text>
</comment>
<feature type="coiled-coil region" evidence="1">
    <location>
        <begin position="86"/>
        <end position="127"/>
    </location>
</feature>
<evidence type="ECO:0000256" key="1">
    <source>
        <dbReference type="SAM" id="Coils"/>
    </source>
</evidence>
<keyword evidence="1" id="KW-0175">Coiled coil</keyword>
<evidence type="ECO:0000313" key="2">
    <source>
        <dbReference type="EMBL" id="MFL0198821.1"/>
    </source>
</evidence>
<dbReference type="Gene3D" id="1.20.5.170">
    <property type="match status" value="1"/>
</dbReference>
<name>A0ABW8SSQ5_9CLOT</name>
<evidence type="ECO:0008006" key="4">
    <source>
        <dbReference type="Google" id="ProtNLM"/>
    </source>
</evidence>
<reference evidence="2 3" key="1">
    <citation type="submission" date="2024-11" db="EMBL/GenBank/DDBJ databases">
        <authorList>
            <person name="Heng Y.C."/>
            <person name="Lim A.C.H."/>
            <person name="Lee J.K.Y."/>
            <person name="Kittelmann S."/>
        </authorList>
    </citation>
    <scope>NUCLEOTIDE SEQUENCE [LARGE SCALE GENOMIC DNA]</scope>
    <source>
        <strain evidence="2 3">WILCCON 0269</strain>
    </source>
</reference>
<proteinExistence type="predicted"/>
<evidence type="ECO:0000313" key="3">
    <source>
        <dbReference type="Proteomes" id="UP001623660"/>
    </source>
</evidence>
<dbReference type="Proteomes" id="UP001623660">
    <property type="component" value="Unassembled WGS sequence"/>
</dbReference>
<dbReference type="EMBL" id="JBJHZX010000101">
    <property type="protein sequence ID" value="MFL0198821.1"/>
    <property type="molecule type" value="Genomic_DNA"/>
</dbReference>
<keyword evidence="3" id="KW-1185">Reference proteome</keyword>
<accession>A0ABW8SSQ5</accession>
<gene>
    <name evidence="2" type="ORF">ACJDU8_25200</name>
</gene>
<organism evidence="2 3">
    <name type="scientific">Candidatus Clostridium eludens</name>
    <dbReference type="NCBI Taxonomy" id="3381663"/>
    <lineage>
        <taxon>Bacteria</taxon>
        <taxon>Bacillati</taxon>
        <taxon>Bacillota</taxon>
        <taxon>Clostridia</taxon>
        <taxon>Eubacteriales</taxon>
        <taxon>Clostridiaceae</taxon>
        <taxon>Clostridium</taxon>
    </lineage>
</organism>